<dbReference type="PANTHER" id="PTHR30408">
    <property type="entry name" value="TYPE-1 RESTRICTION ENZYME ECOKI SPECIFICITY PROTEIN"/>
    <property type="match status" value="1"/>
</dbReference>
<dbReference type="GO" id="GO:0003677">
    <property type="term" value="F:DNA binding"/>
    <property type="evidence" value="ECO:0007669"/>
    <property type="project" value="UniProtKB-KW"/>
</dbReference>
<dbReference type="Gene3D" id="3.90.220.20">
    <property type="entry name" value="DNA methylase specificity domains"/>
    <property type="match status" value="2"/>
</dbReference>
<dbReference type="Pfam" id="PF01420">
    <property type="entry name" value="Methylase_S"/>
    <property type="match status" value="1"/>
</dbReference>
<gene>
    <name evidence="5" type="ORF">FYJ58_12815</name>
</gene>
<proteinExistence type="inferred from homology"/>
<dbReference type="InterPro" id="IPR000055">
    <property type="entry name" value="Restrct_endonuc_typeI_TRD"/>
</dbReference>
<dbReference type="InterPro" id="IPR044946">
    <property type="entry name" value="Restrct_endonuc_typeI_TRD_sf"/>
</dbReference>
<dbReference type="GO" id="GO:0009307">
    <property type="term" value="P:DNA restriction-modification system"/>
    <property type="evidence" value="ECO:0007669"/>
    <property type="project" value="UniProtKB-KW"/>
</dbReference>
<evidence type="ECO:0000256" key="3">
    <source>
        <dbReference type="ARBA" id="ARBA00023125"/>
    </source>
</evidence>
<comment type="caution">
    <text evidence="5">The sequence shown here is derived from an EMBL/GenBank/DDBJ whole genome shotgun (WGS) entry which is preliminary data.</text>
</comment>
<protein>
    <recommendedName>
        <fullName evidence="4">Type I restriction modification DNA specificity domain-containing protein</fullName>
    </recommendedName>
</protein>
<sequence length="425" mass="49314">MREMKDSKVKWLGEIPLEWKVERVKHGFVRKKTEAHQDNPIVLSLARTGVRERDISNNEGQIAESYYNYNPVDVDDLLINPMDLYSGANCSISKISGVISPAYVNLRYREGYNPQYYDYYFKLQYWLMAFFAHGKGVSYENRWTLNAETLMNYPIIVPTQCEQRKIVDYLDAKCSKIDEIIEKQQAIIEKLKEYKLSIITEAVTKGINPNVEIKDSGIEWIGYIPKCWNISRFKYLSSEIGDGLHSTPVYDSEGDYYFMNGQNIGNEKLVFSDKTDRLNELEYMKYKKPLLSENTIFITLNGATYGKSSFYNGEKVLLGKSAGYITLKSSENKRYIRYYLQSRTAKIFMELSLCGSTIANLSLKTLNEFIIPLPSEDEQRRIVDFLDVRCKLIDHNIDEKGKIVEKLQEYKKSLIYEVVTGKKEV</sequence>
<dbReference type="Gene3D" id="1.10.287.1120">
    <property type="entry name" value="Bipartite methylase S protein"/>
    <property type="match status" value="1"/>
</dbReference>
<dbReference type="EMBL" id="VUMT01000027">
    <property type="protein sequence ID" value="MSS64745.1"/>
    <property type="molecule type" value="Genomic_DNA"/>
</dbReference>
<dbReference type="AlphaFoldDB" id="A0A6L5Y0V8"/>
<feature type="domain" description="Type I restriction modification DNA specificity" evidence="4">
    <location>
        <begin position="254"/>
        <end position="391"/>
    </location>
</feature>
<evidence type="ECO:0000259" key="4">
    <source>
        <dbReference type="Pfam" id="PF01420"/>
    </source>
</evidence>
<evidence type="ECO:0000256" key="1">
    <source>
        <dbReference type="ARBA" id="ARBA00010923"/>
    </source>
</evidence>
<keyword evidence="6" id="KW-1185">Reference proteome</keyword>
<keyword evidence="3" id="KW-0238">DNA-binding</keyword>
<comment type="similarity">
    <text evidence="1">Belongs to the type-I restriction system S methylase family.</text>
</comment>
<organism evidence="5 6">
    <name type="scientific">Velocimicrobium porci</name>
    <dbReference type="NCBI Taxonomy" id="2606634"/>
    <lineage>
        <taxon>Bacteria</taxon>
        <taxon>Bacillati</taxon>
        <taxon>Bacillota</taxon>
        <taxon>Clostridia</taxon>
        <taxon>Lachnospirales</taxon>
        <taxon>Lachnospiraceae</taxon>
        <taxon>Velocimicrobium</taxon>
    </lineage>
</organism>
<reference evidence="5 6" key="1">
    <citation type="submission" date="2019-08" db="EMBL/GenBank/DDBJ databases">
        <title>In-depth cultivation of the pig gut microbiome towards novel bacterial diversity and tailored functional studies.</title>
        <authorList>
            <person name="Wylensek D."/>
            <person name="Hitch T.C.A."/>
            <person name="Clavel T."/>
        </authorList>
    </citation>
    <scope>NUCLEOTIDE SEQUENCE [LARGE SCALE GENOMIC DNA]</scope>
    <source>
        <strain evidence="5 6">WCA-693-APC-MOT-I</strain>
    </source>
</reference>
<evidence type="ECO:0000313" key="5">
    <source>
        <dbReference type="EMBL" id="MSS64745.1"/>
    </source>
</evidence>
<name>A0A6L5Y0V8_9FIRM</name>
<dbReference type="Proteomes" id="UP000482209">
    <property type="component" value="Unassembled WGS sequence"/>
</dbReference>
<evidence type="ECO:0000256" key="2">
    <source>
        <dbReference type="ARBA" id="ARBA00022747"/>
    </source>
</evidence>
<accession>A0A6L5Y0V8</accession>
<keyword evidence="2" id="KW-0680">Restriction system</keyword>
<dbReference type="InterPro" id="IPR052021">
    <property type="entry name" value="Type-I_RS_S_subunit"/>
</dbReference>
<dbReference type="PANTHER" id="PTHR30408:SF12">
    <property type="entry name" value="TYPE I RESTRICTION ENZYME MJAVIII SPECIFICITY SUBUNIT"/>
    <property type="match status" value="1"/>
</dbReference>
<evidence type="ECO:0000313" key="6">
    <source>
        <dbReference type="Proteomes" id="UP000482209"/>
    </source>
</evidence>
<dbReference type="SUPFAM" id="SSF116734">
    <property type="entry name" value="DNA methylase specificity domain"/>
    <property type="match status" value="2"/>
</dbReference>